<keyword evidence="3" id="KW-1185">Reference proteome</keyword>
<dbReference type="Pfam" id="PF00651">
    <property type="entry name" value="BTB"/>
    <property type="match status" value="1"/>
</dbReference>
<organism evidence="2 3">
    <name type="scientific">Trichonephila clavata</name>
    <name type="common">Joro spider</name>
    <name type="synonym">Nephila clavata</name>
    <dbReference type="NCBI Taxonomy" id="2740835"/>
    <lineage>
        <taxon>Eukaryota</taxon>
        <taxon>Metazoa</taxon>
        <taxon>Ecdysozoa</taxon>
        <taxon>Arthropoda</taxon>
        <taxon>Chelicerata</taxon>
        <taxon>Arachnida</taxon>
        <taxon>Araneae</taxon>
        <taxon>Araneomorphae</taxon>
        <taxon>Entelegynae</taxon>
        <taxon>Araneoidea</taxon>
        <taxon>Nephilidae</taxon>
        <taxon>Trichonephila</taxon>
    </lineage>
</organism>
<reference evidence="2" key="1">
    <citation type="submission" date="2020-07" db="EMBL/GenBank/DDBJ databases">
        <title>Multicomponent nature underlies the extraordinary mechanical properties of spider dragline silk.</title>
        <authorList>
            <person name="Kono N."/>
            <person name="Nakamura H."/>
            <person name="Mori M."/>
            <person name="Yoshida Y."/>
            <person name="Ohtoshi R."/>
            <person name="Malay A.D."/>
            <person name="Moran D.A.P."/>
            <person name="Tomita M."/>
            <person name="Numata K."/>
            <person name="Arakawa K."/>
        </authorList>
    </citation>
    <scope>NUCLEOTIDE SEQUENCE</scope>
</reference>
<dbReference type="InterPro" id="IPR000210">
    <property type="entry name" value="BTB/POZ_dom"/>
</dbReference>
<dbReference type="AlphaFoldDB" id="A0A8X6F7E7"/>
<protein>
    <submittedName>
        <fullName evidence="2">Tdpoz1</fullName>
    </submittedName>
</protein>
<sequence>MLLESTRVLKENLESSYKENFLCDTKLKTKIRAFPAHFILGARSPVLKAMFTNEMRGKNSEYVNIDYLDDDTVRRMLLYIYTATLQDLHWDSACNLYTASNKYEILSLKNECSSFLKNECSSFLKNNLSEDNACDLLILADMHQDEDLKSAVQDYTLNHRGIFNTAAWKNCIKVNAQLSAELLYLLVKD</sequence>
<gene>
    <name evidence="2" type="primary">NCL1_43668</name>
    <name evidence="2" type="ORF">TNCT_552641</name>
</gene>
<dbReference type="OrthoDB" id="6434522at2759"/>
<dbReference type="Gene3D" id="1.25.40.420">
    <property type="match status" value="1"/>
</dbReference>
<dbReference type="InterPro" id="IPR011333">
    <property type="entry name" value="SKP1/BTB/POZ_sf"/>
</dbReference>
<accession>A0A8X6F7E7</accession>
<feature type="domain" description="BTB" evidence="1">
    <location>
        <begin position="23"/>
        <end position="85"/>
    </location>
</feature>
<dbReference type="PROSITE" id="PS50097">
    <property type="entry name" value="BTB"/>
    <property type="match status" value="1"/>
</dbReference>
<evidence type="ECO:0000313" key="2">
    <source>
        <dbReference type="EMBL" id="GFQ71771.1"/>
    </source>
</evidence>
<dbReference type="Proteomes" id="UP000887116">
    <property type="component" value="Unassembled WGS sequence"/>
</dbReference>
<dbReference type="SMART" id="SM00225">
    <property type="entry name" value="BTB"/>
    <property type="match status" value="1"/>
</dbReference>
<dbReference type="PANTHER" id="PTHR24413">
    <property type="entry name" value="SPECKLE-TYPE POZ PROTEIN"/>
    <property type="match status" value="1"/>
</dbReference>
<proteinExistence type="predicted"/>
<dbReference type="EMBL" id="BMAO01031019">
    <property type="protein sequence ID" value="GFQ71771.1"/>
    <property type="molecule type" value="Genomic_DNA"/>
</dbReference>
<evidence type="ECO:0000313" key="3">
    <source>
        <dbReference type="Proteomes" id="UP000887116"/>
    </source>
</evidence>
<comment type="caution">
    <text evidence="2">The sequence shown here is derived from an EMBL/GenBank/DDBJ whole genome shotgun (WGS) entry which is preliminary data.</text>
</comment>
<dbReference type="Gene3D" id="3.30.710.10">
    <property type="entry name" value="Potassium Channel Kv1.1, Chain A"/>
    <property type="match status" value="1"/>
</dbReference>
<evidence type="ECO:0000259" key="1">
    <source>
        <dbReference type="PROSITE" id="PS50097"/>
    </source>
</evidence>
<dbReference type="CDD" id="cd18186">
    <property type="entry name" value="BTB_POZ_ZBTB_KLHL-like"/>
    <property type="match status" value="1"/>
</dbReference>
<dbReference type="SUPFAM" id="SSF54695">
    <property type="entry name" value="POZ domain"/>
    <property type="match status" value="1"/>
</dbReference>
<name>A0A8X6F7E7_TRICU</name>